<dbReference type="NCBIfam" id="TIGR01552">
    <property type="entry name" value="phd_fam"/>
    <property type="match status" value="1"/>
</dbReference>
<dbReference type="InterPro" id="IPR006442">
    <property type="entry name" value="Antitoxin_Phd/YefM"/>
</dbReference>
<dbReference type="PANTHER" id="PTHR35377">
    <property type="entry name" value="ANTITOXIN VAPB49-RELATED-RELATED"/>
    <property type="match status" value="1"/>
</dbReference>
<reference evidence="3 4" key="1">
    <citation type="submission" date="2017-02" db="EMBL/GenBank/DDBJ databases">
        <title>Whole genome sequencing of Metallibacterium scheffleri DSM 24874 (T).</title>
        <authorList>
            <person name="Kumar S."/>
            <person name="Patil P."/>
            <person name="Patil P.B."/>
        </authorList>
    </citation>
    <scope>NUCLEOTIDE SEQUENCE [LARGE SCALE GENOMIC DNA]</scope>
    <source>
        <strain evidence="3 4">DSM 24874</strain>
    </source>
</reference>
<comment type="function">
    <text evidence="2">Antitoxin component of a type II toxin-antitoxin (TA) system.</text>
</comment>
<dbReference type="OrthoDB" id="9800503at2"/>
<comment type="caution">
    <text evidence="3">The sequence shown here is derived from an EMBL/GenBank/DDBJ whole genome shotgun (WGS) entry which is preliminary data.</text>
</comment>
<dbReference type="SUPFAM" id="SSF143120">
    <property type="entry name" value="YefM-like"/>
    <property type="match status" value="1"/>
</dbReference>
<organism evidence="3 4">
    <name type="scientific">Metallibacterium scheffleri</name>
    <dbReference type="NCBI Taxonomy" id="993689"/>
    <lineage>
        <taxon>Bacteria</taxon>
        <taxon>Pseudomonadati</taxon>
        <taxon>Pseudomonadota</taxon>
        <taxon>Gammaproteobacteria</taxon>
        <taxon>Lysobacterales</taxon>
        <taxon>Rhodanobacteraceae</taxon>
        <taxon>Metallibacterium</taxon>
    </lineage>
</organism>
<sequence length="83" mass="9079">MKINILESKNQLSRLLRRAQAGEDVIIANRGVPVARLVPISAQDAAAGGDVLVWLQQHPLPAALRRSHAEIEAEIGHERAAWD</sequence>
<evidence type="ECO:0000313" key="3">
    <source>
        <dbReference type="EMBL" id="THD11579.1"/>
    </source>
</evidence>
<dbReference type="Proteomes" id="UP000307749">
    <property type="component" value="Unassembled WGS sequence"/>
</dbReference>
<accession>A0A4S3KRB6</accession>
<dbReference type="EMBL" id="MWQO01000010">
    <property type="protein sequence ID" value="THD11579.1"/>
    <property type="molecule type" value="Genomic_DNA"/>
</dbReference>
<evidence type="ECO:0000256" key="2">
    <source>
        <dbReference type="RuleBase" id="RU362080"/>
    </source>
</evidence>
<evidence type="ECO:0000313" key="4">
    <source>
        <dbReference type="Proteomes" id="UP000307749"/>
    </source>
</evidence>
<dbReference type="Gene3D" id="3.40.1620.10">
    <property type="entry name" value="YefM-like domain"/>
    <property type="match status" value="1"/>
</dbReference>
<dbReference type="Pfam" id="PF02604">
    <property type="entry name" value="PhdYeFM_antitox"/>
    <property type="match status" value="1"/>
</dbReference>
<dbReference type="RefSeq" id="WP_081128561.1">
    <property type="nucleotide sequence ID" value="NZ_LDOS01000002.1"/>
</dbReference>
<evidence type="ECO:0000256" key="1">
    <source>
        <dbReference type="ARBA" id="ARBA00009981"/>
    </source>
</evidence>
<gene>
    <name evidence="3" type="ORF">B1806_02920</name>
</gene>
<proteinExistence type="inferred from homology"/>
<comment type="similarity">
    <text evidence="1 2">Belongs to the phD/YefM antitoxin family.</text>
</comment>
<name>A0A4S3KRB6_9GAMM</name>
<dbReference type="InterPro" id="IPR051416">
    <property type="entry name" value="phD-YefM_TA_antitoxins"/>
</dbReference>
<protein>
    <recommendedName>
        <fullName evidence="2">Antitoxin</fullName>
    </recommendedName>
</protein>
<keyword evidence="4" id="KW-1185">Reference proteome</keyword>
<dbReference type="InterPro" id="IPR036165">
    <property type="entry name" value="YefM-like_sf"/>
</dbReference>
<dbReference type="STRING" id="993689.GCA_002077135_02721"/>
<dbReference type="AlphaFoldDB" id="A0A4S3KRB6"/>